<dbReference type="PATRIC" id="fig|49547.3.peg.1389"/>
<dbReference type="PANTHER" id="PTHR11527">
    <property type="entry name" value="HEAT-SHOCK PROTEIN 20 FAMILY MEMBER"/>
    <property type="match status" value="1"/>
</dbReference>
<feature type="domain" description="SHSP" evidence="4">
    <location>
        <begin position="62"/>
        <end position="182"/>
    </location>
</feature>
<comment type="similarity">
    <text evidence="1 2">Belongs to the small heat shock protein (HSP20) family.</text>
</comment>
<evidence type="ECO:0000313" key="6">
    <source>
        <dbReference type="Proteomes" id="UP000077245"/>
    </source>
</evidence>
<dbReference type="Proteomes" id="UP000077245">
    <property type="component" value="Unassembled WGS sequence"/>
</dbReference>
<accession>A0A162FL92</accession>
<dbReference type="PROSITE" id="PS01031">
    <property type="entry name" value="SHSP"/>
    <property type="match status" value="1"/>
</dbReference>
<dbReference type="SUPFAM" id="SSF49764">
    <property type="entry name" value="HSP20-like chaperones"/>
    <property type="match status" value="1"/>
</dbReference>
<dbReference type="STRING" id="49547.MBCUR_12950"/>
<dbReference type="InterPro" id="IPR031107">
    <property type="entry name" value="Small_HSP"/>
</dbReference>
<proteinExistence type="inferred from homology"/>
<feature type="compositionally biased region" description="Basic and acidic residues" evidence="3">
    <location>
        <begin position="11"/>
        <end position="22"/>
    </location>
</feature>
<dbReference type="OrthoDB" id="198277at2157"/>
<evidence type="ECO:0000256" key="1">
    <source>
        <dbReference type="PROSITE-ProRule" id="PRU00285"/>
    </source>
</evidence>
<dbReference type="CDD" id="cd06464">
    <property type="entry name" value="ACD_sHsps-like"/>
    <property type="match status" value="1"/>
</dbReference>
<protein>
    <submittedName>
        <fullName evidence="5">Spore coat protein P</fullName>
    </submittedName>
</protein>
<dbReference type="InterPro" id="IPR002068">
    <property type="entry name" value="A-crystallin/Hsp20_dom"/>
</dbReference>
<comment type="caution">
    <text evidence="5">The sequence shown here is derived from an EMBL/GenBank/DDBJ whole genome shotgun (WGS) entry which is preliminary data.</text>
</comment>
<dbReference type="RefSeq" id="WP_067091758.1">
    <property type="nucleotide sequence ID" value="NZ_LWMV01000181.1"/>
</dbReference>
<keyword evidence="5" id="KW-0946">Virion</keyword>
<dbReference type="InterPro" id="IPR008978">
    <property type="entry name" value="HSP20-like_chaperone"/>
</dbReference>
<reference evidence="5 6" key="1">
    <citation type="submission" date="2016-04" db="EMBL/GenBank/DDBJ databases">
        <title>Genome sequence of Methanobrevibacter curvatus DSM 11111.</title>
        <authorList>
            <person name="Poehlein A."/>
            <person name="Seedorf H."/>
            <person name="Daniel R."/>
        </authorList>
    </citation>
    <scope>NUCLEOTIDE SEQUENCE [LARGE SCALE GENOMIC DNA]</scope>
    <source>
        <strain evidence="5 6">DSM 11111</strain>
    </source>
</reference>
<feature type="region of interest" description="Disordered" evidence="3">
    <location>
        <begin position="1"/>
        <end position="22"/>
    </location>
</feature>
<dbReference type="Gene3D" id="2.60.40.790">
    <property type="match status" value="1"/>
</dbReference>
<evidence type="ECO:0000256" key="2">
    <source>
        <dbReference type="RuleBase" id="RU003616"/>
    </source>
</evidence>
<evidence type="ECO:0000256" key="3">
    <source>
        <dbReference type="SAM" id="MobiDB-lite"/>
    </source>
</evidence>
<evidence type="ECO:0000313" key="5">
    <source>
        <dbReference type="EMBL" id="KZX11710.1"/>
    </source>
</evidence>
<keyword evidence="6" id="KW-1185">Reference proteome</keyword>
<dbReference type="EMBL" id="LWMV01000181">
    <property type="protein sequence ID" value="KZX11710.1"/>
    <property type="molecule type" value="Genomic_DNA"/>
</dbReference>
<dbReference type="AlphaFoldDB" id="A0A162FL92"/>
<dbReference type="Pfam" id="PF00011">
    <property type="entry name" value="HSP20"/>
    <property type="match status" value="1"/>
</dbReference>
<keyword evidence="5" id="KW-0167">Capsid protein</keyword>
<organism evidence="5 6">
    <name type="scientific">Methanobrevibacter curvatus</name>
    <dbReference type="NCBI Taxonomy" id="49547"/>
    <lineage>
        <taxon>Archaea</taxon>
        <taxon>Methanobacteriati</taxon>
        <taxon>Methanobacteriota</taxon>
        <taxon>Methanomada group</taxon>
        <taxon>Methanobacteria</taxon>
        <taxon>Methanobacteriales</taxon>
        <taxon>Methanobacteriaceae</taxon>
        <taxon>Methanobrevibacter</taxon>
    </lineage>
</organism>
<gene>
    <name evidence="5" type="primary">cotP</name>
    <name evidence="5" type="ORF">MBCUR_12950</name>
</gene>
<name>A0A162FL92_9EURY</name>
<evidence type="ECO:0000259" key="4">
    <source>
        <dbReference type="PROSITE" id="PS01031"/>
    </source>
</evidence>
<sequence length="182" mass="20407">MVDESFGFNKQENKSNHEKIDEHIEKGKAIAGKVADDLGKTIDDIVVNLKSVQKDVDSKINEYKDSSISKIDVDVVNKDSVYYLVADLPGVKKEDIDIEISAKELTIKAFFNSICQNIKDECDGVSKGYDYLIKGRKFGKAERVINLPNKIKTEDIKAEFNNGSLILVLPQVEVEKVKINLD</sequence>